<protein>
    <submittedName>
        <fullName evidence="1">Uncharacterized protein</fullName>
    </submittedName>
</protein>
<dbReference type="OrthoDB" id="6754553at2759"/>
<accession>A0A653D0W5</accession>
<gene>
    <name evidence="1" type="ORF">CALMAC_LOCUS13499</name>
</gene>
<dbReference type="Proteomes" id="UP000410492">
    <property type="component" value="Unassembled WGS sequence"/>
</dbReference>
<evidence type="ECO:0000313" key="2">
    <source>
        <dbReference type="Proteomes" id="UP000410492"/>
    </source>
</evidence>
<organism evidence="1 2">
    <name type="scientific">Callosobruchus maculatus</name>
    <name type="common">Southern cowpea weevil</name>
    <name type="synonym">Pulse bruchid</name>
    <dbReference type="NCBI Taxonomy" id="64391"/>
    <lineage>
        <taxon>Eukaryota</taxon>
        <taxon>Metazoa</taxon>
        <taxon>Ecdysozoa</taxon>
        <taxon>Arthropoda</taxon>
        <taxon>Hexapoda</taxon>
        <taxon>Insecta</taxon>
        <taxon>Pterygota</taxon>
        <taxon>Neoptera</taxon>
        <taxon>Endopterygota</taxon>
        <taxon>Coleoptera</taxon>
        <taxon>Polyphaga</taxon>
        <taxon>Cucujiformia</taxon>
        <taxon>Chrysomeloidea</taxon>
        <taxon>Chrysomelidae</taxon>
        <taxon>Bruchinae</taxon>
        <taxon>Bruchini</taxon>
        <taxon>Callosobruchus</taxon>
    </lineage>
</organism>
<keyword evidence="2" id="KW-1185">Reference proteome</keyword>
<dbReference type="EMBL" id="CAACVG010009663">
    <property type="protein sequence ID" value="VEN53816.1"/>
    <property type="molecule type" value="Genomic_DNA"/>
</dbReference>
<sequence>MKWKIHHRDWRSVTKKAFEICAIELKTNEQKLHIFCLYRSASSDFKKFIEVFSPFLEYNWVKLEEPVLRYIQTYLPRNLPFFKGILQCHEVVWSKRKSWLDIRTLTCLNCSGHIQCQHYSLGTYNFKPINFSARLGVEEVYTSSSDEDEVPLAGLAKQSQNQVELL</sequence>
<proteinExistence type="predicted"/>
<evidence type="ECO:0000313" key="1">
    <source>
        <dbReference type="EMBL" id="VEN53816.1"/>
    </source>
</evidence>
<dbReference type="AlphaFoldDB" id="A0A653D0W5"/>
<name>A0A653D0W5_CALMS</name>
<reference evidence="1 2" key="1">
    <citation type="submission" date="2019-01" db="EMBL/GenBank/DDBJ databases">
        <authorList>
            <person name="Sayadi A."/>
        </authorList>
    </citation>
    <scope>NUCLEOTIDE SEQUENCE [LARGE SCALE GENOMIC DNA]</scope>
</reference>